<sequence length="130" mass="14853">MEFINQVLKLEVGYMSPKYAMEGFGVLSLEIVSGRRFNVCLLYTWKLWTKGHAMEFVDLTLLHLLIEAEVLRCIHVGLLCVQEFAKDRTTVYALLSTLTSEITHLPAPKQTGLLKGKYDRHSTRQKLEAP</sequence>
<keyword evidence="5" id="KW-0067">ATP-binding</keyword>
<dbReference type="GO" id="GO:0004674">
    <property type="term" value="F:protein serine/threonine kinase activity"/>
    <property type="evidence" value="ECO:0007669"/>
    <property type="project" value="UniProtKB-KW"/>
</dbReference>
<dbReference type="PANTHER" id="PTHR27002:SF1082">
    <property type="entry name" value="OS06G0693000 PROTEIN"/>
    <property type="match status" value="1"/>
</dbReference>
<reference evidence="6 7" key="1">
    <citation type="submission" date="2023-12" db="EMBL/GenBank/DDBJ databases">
        <title>A high-quality genome assembly for Dillenia turbinata (Dilleniales).</title>
        <authorList>
            <person name="Chanderbali A."/>
        </authorList>
    </citation>
    <scope>NUCLEOTIDE SEQUENCE [LARGE SCALE GENOMIC DNA]</scope>
    <source>
        <strain evidence="6">LSX21</strain>
        <tissue evidence="6">Leaf</tissue>
    </source>
</reference>
<keyword evidence="3" id="KW-0547">Nucleotide-binding</keyword>
<dbReference type="InterPro" id="IPR011009">
    <property type="entry name" value="Kinase-like_dom_sf"/>
</dbReference>
<evidence type="ECO:0000313" key="6">
    <source>
        <dbReference type="EMBL" id="KAK6916878.1"/>
    </source>
</evidence>
<accession>A0AAN8Z132</accession>
<evidence type="ECO:0000256" key="5">
    <source>
        <dbReference type="ARBA" id="ARBA00022840"/>
    </source>
</evidence>
<evidence type="ECO:0000256" key="4">
    <source>
        <dbReference type="ARBA" id="ARBA00022777"/>
    </source>
</evidence>
<protein>
    <submittedName>
        <fullName evidence="6">Uncharacterized protein</fullName>
    </submittedName>
</protein>
<keyword evidence="7" id="KW-1185">Reference proteome</keyword>
<evidence type="ECO:0000256" key="3">
    <source>
        <dbReference type="ARBA" id="ARBA00022741"/>
    </source>
</evidence>
<organism evidence="6 7">
    <name type="scientific">Dillenia turbinata</name>
    <dbReference type="NCBI Taxonomy" id="194707"/>
    <lineage>
        <taxon>Eukaryota</taxon>
        <taxon>Viridiplantae</taxon>
        <taxon>Streptophyta</taxon>
        <taxon>Embryophyta</taxon>
        <taxon>Tracheophyta</taxon>
        <taxon>Spermatophyta</taxon>
        <taxon>Magnoliopsida</taxon>
        <taxon>eudicotyledons</taxon>
        <taxon>Gunneridae</taxon>
        <taxon>Pentapetalae</taxon>
        <taxon>Dilleniales</taxon>
        <taxon>Dilleniaceae</taxon>
        <taxon>Dillenia</taxon>
    </lineage>
</organism>
<keyword evidence="2" id="KW-0808">Transferase</keyword>
<keyword evidence="1" id="KW-0723">Serine/threonine-protein kinase</keyword>
<dbReference type="GO" id="GO:0005524">
    <property type="term" value="F:ATP binding"/>
    <property type="evidence" value="ECO:0007669"/>
    <property type="project" value="UniProtKB-KW"/>
</dbReference>
<evidence type="ECO:0000256" key="2">
    <source>
        <dbReference type="ARBA" id="ARBA00022679"/>
    </source>
</evidence>
<dbReference type="SUPFAM" id="SSF56112">
    <property type="entry name" value="Protein kinase-like (PK-like)"/>
    <property type="match status" value="1"/>
</dbReference>
<dbReference type="PANTHER" id="PTHR27002">
    <property type="entry name" value="RECEPTOR-LIKE SERINE/THREONINE-PROTEIN KINASE SD1-8"/>
    <property type="match status" value="1"/>
</dbReference>
<keyword evidence="4" id="KW-0418">Kinase</keyword>
<comment type="caution">
    <text evidence="6">The sequence shown here is derived from an EMBL/GenBank/DDBJ whole genome shotgun (WGS) entry which is preliminary data.</text>
</comment>
<proteinExistence type="predicted"/>
<gene>
    <name evidence="6" type="ORF">RJ641_017629</name>
</gene>
<dbReference type="Proteomes" id="UP001370490">
    <property type="component" value="Unassembled WGS sequence"/>
</dbReference>
<dbReference type="Gene3D" id="1.10.510.10">
    <property type="entry name" value="Transferase(Phosphotransferase) domain 1"/>
    <property type="match status" value="1"/>
</dbReference>
<dbReference type="AlphaFoldDB" id="A0AAN8Z132"/>
<dbReference type="GO" id="GO:0005886">
    <property type="term" value="C:plasma membrane"/>
    <property type="evidence" value="ECO:0007669"/>
    <property type="project" value="TreeGrafter"/>
</dbReference>
<evidence type="ECO:0000313" key="7">
    <source>
        <dbReference type="Proteomes" id="UP001370490"/>
    </source>
</evidence>
<name>A0AAN8Z132_9MAGN</name>
<dbReference type="EMBL" id="JBAMMX010000023">
    <property type="protein sequence ID" value="KAK6916878.1"/>
    <property type="molecule type" value="Genomic_DNA"/>
</dbReference>
<evidence type="ECO:0000256" key="1">
    <source>
        <dbReference type="ARBA" id="ARBA00022527"/>
    </source>
</evidence>